<dbReference type="InterPro" id="IPR011577">
    <property type="entry name" value="Cyt_b561_bac/Ni-Hgenase"/>
</dbReference>
<dbReference type="GO" id="GO:0022904">
    <property type="term" value="P:respiratory electron transport chain"/>
    <property type="evidence" value="ECO:0007669"/>
    <property type="project" value="InterPro"/>
</dbReference>
<keyword evidence="6 13" id="KW-0812">Transmembrane</keyword>
<reference evidence="16" key="1">
    <citation type="journal article" date="2011" name="J. Bacteriol.">
        <title>Genome sequences of eight morphologically diverse alphaproteobacteria.</title>
        <authorList>
            <consortium name="US DOE Joint Genome Institute"/>
            <person name="Brown P.J."/>
            <person name="Kysela D.T."/>
            <person name="Buechlein A."/>
            <person name="Hemmerich C."/>
            <person name="Brun Y.V."/>
        </authorList>
    </citation>
    <scope>NUCLEOTIDE SEQUENCE [LARGE SCALE GENOMIC DNA]</scope>
    <source>
        <strain evidence="16">ATCC 51888 / DSM 1869 / NCIB 11706 / TK 0415</strain>
    </source>
</reference>
<comment type="similarity">
    <text evidence="12">Belongs to the cytochrome b561 family.</text>
</comment>
<dbReference type="PANTHER" id="PTHR30529:SF1">
    <property type="entry name" value="CYTOCHROME B561 HOMOLOG 2"/>
    <property type="match status" value="1"/>
</dbReference>
<sequence>MYIRDTLQGYGIVSRLFHWIMAIAIFGLFALGVWMVTLDYYSPYYNAAPNFHRSLGILVLIALLVRWLWRAANVRPSSEELSPFERKAAHVTHAGFYVLLLALLISGYLISTPDGQPIDVFGWFEVPSIVQARGLESSAGYVHRIIAYVVMALAVLHTLAALKHHFINRDRILNRMWSGPVRPAINPEEESH</sequence>
<evidence type="ECO:0000313" key="16">
    <source>
        <dbReference type="Proteomes" id="UP000002033"/>
    </source>
</evidence>
<dbReference type="InterPro" id="IPR016174">
    <property type="entry name" value="Di-haem_cyt_TM"/>
</dbReference>
<dbReference type="eggNOG" id="COG3038">
    <property type="taxonomic scope" value="Bacteria"/>
</dbReference>
<evidence type="ECO:0000256" key="7">
    <source>
        <dbReference type="ARBA" id="ARBA00022723"/>
    </source>
</evidence>
<evidence type="ECO:0000256" key="1">
    <source>
        <dbReference type="ARBA" id="ARBA00001970"/>
    </source>
</evidence>
<evidence type="ECO:0000256" key="12">
    <source>
        <dbReference type="ARBA" id="ARBA00037975"/>
    </source>
</evidence>
<evidence type="ECO:0000256" key="3">
    <source>
        <dbReference type="ARBA" id="ARBA00022448"/>
    </source>
</evidence>
<dbReference type="HOGENOM" id="CLU_095321_4_1_5"/>
<keyword evidence="3" id="KW-0813">Transport</keyword>
<name>D8JWN6_HYPDA</name>
<comment type="cofactor">
    <cofactor evidence="1">
        <name>heme b</name>
        <dbReference type="ChEBI" id="CHEBI:60344"/>
    </cofactor>
</comment>
<comment type="subcellular location">
    <subcellularLocation>
        <location evidence="2">Cell membrane</location>
        <topology evidence="2">Multi-pass membrane protein</topology>
    </subcellularLocation>
</comment>
<feature type="domain" description="Cytochrome b561 bacterial/Ni-hydrogenase" evidence="14">
    <location>
        <begin position="10"/>
        <end position="179"/>
    </location>
</feature>
<keyword evidence="8" id="KW-0249">Electron transport</keyword>
<feature type="transmembrane region" description="Helical" evidence="13">
    <location>
        <begin position="12"/>
        <end position="36"/>
    </location>
</feature>
<organism evidence="15 16">
    <name type="scientific">Hyphomicrobium denitrificans (strain ATCC 51888 / DSM 1869 / NCIMB 11706 / TK 0415)</name>
    <dbReference type="NCBI Taxonomy" id="582899"/>
    <lineage>
        <taxon>Bacteria</taxon>
        <taxon>Pseudomonadati</taxon>
        <taxon>Pseudomonadota</taxon>
        <taxon>Alphaproteobacteria</taxon>
        <taxon>Hyphomicrobiales</taxon>
        <taxon>Hyphomicrobiaceae</taxon>
        <taxon>Hyphomicrobium</taxon>
    </lineage>
</organism>
<keyword evidence="9 13" id="KW-1133">Transmembrane helix</keyword>
<protein>
    <submittedName>
        <fullName evidence="15">Cytochrome B561</fullName>
    </submittedName>
</protein>
<keyword evidence="4" id="KW-1003">Cell membrane</keyword>
<feature type="transmembrane region" description="Helical" evidence="13">
    <location>
        <begin position="145"/>
        <end position="162"/>
    </location>
</feature>
<keyword evidence="16" id="KW-1185">Reference proteome</keyword>
<dbReference type="GO" id="GO:0005886">
    <property type="term" value="C:plasma membrane"/>
    <property type="evidence" value="ECO:0007669"/>
    <property type="project" value="UniProtKB-SubCell"/>
</dbReference>
<evidence type="ECO:0000256" key="5">
    <source>
        <dbReference type="ARBA" id="ARBA00022617"/>
    </source>
</evidence>
<evidence type="ECO:0000256" key="8">
    <source>
        <dbReference type="ARBA" id="ARBA00022982"/>
    </source>
</evidence>
<dbReference type="Gene3D" id="1.20.950.20">
    <property type="entry name" value="Transmembrane di-heme cytochromes, Chain C"/>
    <property type="match status" value="2"/>
</dbReference>
<evidence type="ECO:0000256" key="6">
    <source>
        <dbReference type="ARBA" id="ARBA00022692"/>
    </source>
</evidence>
<dbReference type="GO" id="GO:0009055">
    <property type="term" value="F:electron transfer activity"/>
    <property type="evidence" value="ECO:0007669"/>
    <property type="project" value="InterPro"/>
</dbReference>
<feature type="transmembrane region" description="Helical" evidence="13">
    <location>
        <begin position="51"/>
        <end position="69"/>
    </location>
</feature>
<evidence type="ECO:0000259" key="14">
    <source>
        <dbReference type="Pfam" id="PF01292"/>
    </source>
</evidence>
<dbReference type="OrthoDB" id="7280471at2"/>
<evidence type="ECO:0000256" key="11">
    <source>
        <dbReference type="ARBA" id="ARBA00023136"/>
    </source>
</evidence>
<keyword evidence="11 13" id="KW-0472">Membrane</keyword>
<gene>
    <name evidence="15" type="ordered locus">Hden_3199</name>
</gene>
<keyword evidence="10" id="KW-0408">Iron</keyword>
<dbReference type="STRING" id="582899.Hden_3199"/>
<dbReference type="RefSeq" id="WP_013217153.1">
    <property type="nucleotide sequence ID" value="NC_014313.1"/>
</dbReference>
<keyword evidence="5" id="KW-0349">Heme</keyword>
<feature type="transmembrane region" description="Helical" evidence="13">
    <location>
        <begin position="90"/>
        <end position="110"/>
    </location>
</feature>
<dbReference type="KEGG" id="hdn:Hden_3199"/>
<dbReference type="Pfam" id="PF01292">
    <property type="entry name" value="Ni_hydr_CYTB"/>
    <property type="match status" value="1"/>
</dbReference>
<dbReference type="InterPro" id="IPR052168">
    <property type="entry name" value="Cytochrome_b561_oxidase"/>
</dbReference>
<dbReference type="GO" id="GO:0046872">
    <property type="term" value="F:metal ion binding"/>
    <property type="evidence" value="ECO:0007669"/>
    <property type="project" value="UniProtKB-KW"/>
</dbReference>
<dbReference type="SUPFAM" id="SSF81342">
    <property type="entry name" value="Transmembrane di-heme cytochromes"/>
    <property type="match status" value="1"/>
</dbReference>
<dbReference type="PANTHER" id="PTHR30529">
    <property type="entry name" value="CYTOCHROME B561"/>
    <property type="match status" value="1"/>
</dbReference>
<evidence type="ECO:0000256" key="9">
    <source>
        <dbReference type="ARBA" id="ARBA00022989"/>
    </source>
</evidence>
<evidence type="ECO:0000256" key="2">
    <source>
        <dbReference type="ARBA" id="ARBA00004651"/>
    </source>
</evidence>
<dbReference type="EMBL" id="CP002083">
    <property type="protein sequence ID" value="ADJ24994.1"/>
    <property type="molecule type" value="Genomic_DNA"/>
</dbReference>
<evidence type="ECO:0000313" key="15">
    <source>
        <dbReference type="EMBL" id="ADJ24994.1"/>
    </source>
</evidence>
<evidence type="ECO:0000256" key="10">
    <source>
        <dbReference type="ARBA" id="ARBA00023004"/>
    </source>
</evidence>
<evidence type="ECO:0000256" key="4">
    <source>
        <dbReference type="ARBA" id="ARBA00022475"/>
    </source>
</evidence>
<accession>D8JWN6</accession>
<keyword evidence="7" id="KW-0479">Metal-binding</keyword>
<evidence type="ECO:0000256" key="13">
    <source>
        <dbReference type="SAM" id="Phobius"/>
    </source>
</evidence>
<proteinExistence type="inferred from homology"/>
<dbReference type="AlphaFoldDB" id="D8JWN6"/>
<dbReference type="Proteomes" id="UP000002033">
    <property type="component" value="Chromosome"/>
</dbReference>
<dbReference type="GO" id="GO:0020037">
    <property type="term" value="F:heme binding"/>
    <property type="evidence" value="ECO:0007669"/>
    <property type="project" value="TreeGrafter"/>
</dbReference>